<dbReference type="AlphaFoldDB" id="A0A4E0QTX9"/>
<evidence type="ECO:0000256" key="1">
    <source>
        <dbReference type="SAM" id="MobiDB-lite"/>
    </source>
</evidence>
<protein>
    <submittedName>
        <fullName evidence="2">Helix-loop-helix zipper protein</fullName>
    </submittedName>
</protein>
<dbReference type="Gene3D" id="4.10.280.10">
    <property type="entry name" value="Helix-loop-helix DNA-binding domain"/>
    <property type="match status" value="1"/>
</dbReference>
<sequence length="161" mass="17576">MLTEPYEDAYGGEIDEVDDDDAFDGSDPDGNDGLRDHDDDDDTTQNRPAGQHATTRGSHPAGGLGEVRSQPSFGEGSGSLPKPGDDNRHYHHNKLGGKRHASIKTSFNDMPGAISSLRGSNALRAVIMQRVIKCIRELHRSNVDRTHCFETLHPQNDSLDS</sequence>
<keyword evidence="3" id="KW-1185">Reference proteome</keyword>
<accession>A0A4E0QTX9</accession>
<dbReference type="EMBL" id="JXXN02014976">
    <property type="protein sequence ID" value="THD18323.1"/>
    <property type="molecule type" value="Genomic_DNA"/>
</dbReference>
<evidence type="ECO:0000313" key="2">
    <source>
        <dbReference type="EMBL" id="THD18323.1"/>
    </source>
</evidence>
<feature type="compositionally biased region" description="Acidic residues" evidence="1">
    <location>
        <begin position="13"/>
        <end position="30"/>
    </location>
</feature>
<feature type="compositionally biased region" description="Polar residues" evidence="1">
    <location>
        <begin position="45"/>
        <end position="57"/>
    </location>
</feature>
<dbReference type="InterPro" id="IPR036638">
    <property type="entry name" value="HLH_DNA-bd_sf"/>
</dbReference>
<name>A0A4E0QTX9_FASHE</name>
<reference evidence="2" key="1">
    <citation type="submission" date="2019-03" db="EMBL/GenBank/DDBJ databases">
        <title>Improved annotation for the trematode Fasciola hepatica.</title>
        <authorList>
            <person name="Choi Y.-J."/>
            <person name="Martin J."/>
            <person name="Mitreva M."/>
        </authorList>
    </citation>
    <scope>NUCLEOTIDE SEQUENCE [LARGE SCALE GENOMIC DNA]</scope>
</reference>
<dbReference type="Proteomes" id="UP000230066">
    <property type="component" value="Unassembled WGS sequence"/>
</dbReference>
<gene>
    <name evidence="2" type="ORF">D915_008865</name>
</gene>
<comment type="caution">
    <text evidence="2">The sequence shown here is derived from an EMBL/GenBank/DDBJ whole genome shotgun (WGS) entry which is preliminary data.</text>
</comment>
<evidence type="ECO:0000313" key="3">
    <source>
        <dbReference type="Proteomes" id="UP000230066"/>
    </source>
</evidence>
<feature type="compositionally biased region" description="Basic residues" evidence="1">
    <location>
        <begin position="89"/>
        <end position="98"/>
    </location>
</feature>
<proteinExistence type="predicted"/>
<dbReference type="GO" id="GO:0046983">
    <property type="term" value="F:protein dimerization activity"/>
    <property type="evidence" value="ECO:0007669"/>
    <property type="project" value="InterPro"/>
</dbReference>
<organism evidence="2 3">
    <name type="scientific">Fasciola hepatica</name>
    <name type="common">Liver fluke</name>
    <dbReference type="NCBI Taxonomy" id="6192"/>
    <lineage>
        <taxon>Eukaryota</taxon>
        <taxon>Metazoa</taxon>
        <taxon>Spiralia</taxon>
        <taxon>Lophotrochozoa</taxon>
        <taxon>Platyhelminthes</taxon>
        <taxon>Trematoda</taxon>
        <taxon>Digenea</taxon>
        <taxon>Plagiorchiida</taxon>
        <taxon>Echinostomata</taxon>
        <taxon>Echinostomatoidea</taxon>
        <taxon>Fasciolidae</taxon>
        <taxon>Fasciola</taxon>
    </lineage>
</organism>
<feature type="region of interest" description="Disordered" evidence="1">
    <location>
        <begin position="1"/>
        <end position="98"/>
    </location>
</feature>